<sequence>MTSTKNLRQLHRFLAPVMLLPIVLTVITGSLFQLGEMLGREDSVEWLLDIHKGNFGIIDLQVIYPFLNSLGLCLLVATGIVMWLQPKRRFQKKLNS</sequence>
<dbReference type="AlphaFoldDB" id="A0A0C1Y8D2"/>
<reference evidence="1" key="2">
    <citation type="journal article" date="2015" name="Genome Announc.">
        <title>Draft Genome Sequence of Filamentous Marine Cyanobacterium Lyngbya confervoides Strain BDU141951.</title>
        <authorList>
            <person name="Chandrababunaidu M.M."/>
            <person name="Sen D."/>
            <person name="Tripathy S."/>
        </authorList>
    </citation>
    <scope>NUCLEOTIDE SEQUENCE</scope>
    <source>
        <strain evidence="1">BDU141951</strain>
    </source>
</reference>
<name>A0A0C1Y8D2_9CYAN</name>
<comment type="caution">
    <text evidence="1">The sequence shown here is derived from an EMBL/GenBank/DDBJ whole genome shotgun (WGS) entry which is preliminary data.</text>
</comment>
<dbReference type="EMBL" id="JTHE02000003">
    <property type="protein sequence ID" value="NEV66458.1"/>
    <property type="molecule type" value="Genomic_DNA"/>
</dbReference>
<reference evidence="1" key="3">
    <citation type="submission" date="2020-02" db="EMBL/GenBank/DDBJ databases">
        <authorList>
            <person name="Sarangi A.N."/>
            <person name="Ghosh S."/>
            <person name="Mukherjee M."/>
            <person name="Tripathy S."/>
        </authorList>
    </citation>
    <scope>NUCLEOTIDE SEQUENCE</scope>
    <source>
        <strain evidence="1">BDU141951</strain>
    </source>
</reference>
<evidence type="ECO:0000313" key="1">
    <source>
        <dbReference type="EMBL" id="NEV66458.1"/>
    </source>
</evidence>
<reference evidence="1" key="1">
    <citation type="submission" date="2014-11" db="EMBL/GenBank/DDBJ databases">
        <authorList>
            <person name="Malar M.C."/>
            <person name="Sen D."/>
            <person name="Tripathy S."/>
        </authorList>
    </citation>
    <scope>NUCLEOTIDE SEQUENCE</scope>
    <source>
        <strain evidence="1">BDU141951</strain>
    </source>
</reference>
<gene>
    <name evidence="1" type="ORF">QQ91_004960</name>
</gene>
<organism evidence="1">
    <name type="scientific">Lyngbya confervoides BDU141951</name>
    <dbReference type="NCBI Taxonomy" id="1574623"/>
    <lineage>
        <taxon>Bacteria</taxon>
        <taxon>Bacillati</taxon>
        <taxon>Cyanobacteriota</taxon>
        <taxon>Cyanophyceae</taxon>
        <taxon>Oscillatoriophycideae</taxon>
        <taxon>Oscillatoriales</taxon>
        <taxon>Microcoleaceae</taxon>
        <taxon>Lyngbya</taxon>
    </lineage>
</organism>
<protein>
    <submittedName>
        <fullName evidence="1">PepSY domain-containing protein</fullName>
    </submittedName>
</protein>
<accession>A0A0C1Y8D2</accession>
<proteinExistence type="predicted"/>